<organism evidence="5 6">
    <name type="scientific">Sphingobium fuliginis (strain ATCC 27551)</name>
    <dbReference type="NCBI Taxonomy" id="336203"/>
    <lineage>
        <taxon>Bacteria</taxon>
        <taxon>Pseudomonadati</taxon>
        <taxon>Pseudomonadota</taxon>
        <taxon>Alphaproteobacteria</taxon>
        <taxon>Sphingomonadales</taxon>
        <taxon>Sphingomonadaceae</taxon>
        <taxon>Sphingobium</taxon>
    </lineage>
</organism>
<dbReference type="PROSITE" id="PS50987">
    <property type="entry name" value="HTH_ARSR_2"/>
    <property type="match status" value="1"/>
</dbReference>
<evidence type="ECO:0000256" key="1">
    <source>
        <dbReference type="ARBA" id="ARBA00023015"/>
    </source>
</evidence>
<keyword evidence="1" id="KW-0805">Transcription regulation</keyword>
<protein>
    <submittedName>
        <fullName evidence="5">Transcriptional regulator, ArsR family</fullName>
    </submittedName>
</protein>
<dbReference type="PRINTS" id="PR00778">
    <property type="entry name" value="HTHARSR"/>
</dbReference>
<evidence type="ECO:0000313" key="6">
    <source>
        <dbReference type="Proteomes" id="UP000221538"/>
    </source>
</evidence>
<gene>
    <name evidence="5" type="ORF">SFOMI_4587</name>
</gene>
<dbReference type="NCBIfam" id="NF033788">
    <property type="entry name" value="HTH_metalloreg"/>
    <property type="match status" value="1"/>
</dbReference>
<comment type="caution">
    <text evidence="5">The sequence shown here is derived from an EMBL/GenBank/DDBJ whole genome shotgun (WGS) entry which is preliminary data.</text>
</comment>
<proteinExistence type="predicted"/>
<name>A0A292ZM99_SPHSA</name>
<keyword evidence="2" id="KW-0238">DNA-binding</keyword>
<dbReference type="RefSeq" id="WP_099186643.1">
    <property type="nucleotide sequence ID" value="NZ_BEWI01000032.1"/>
</dbReference>
<reference evidence="5 6" key="1">
    <citation type="journal article" date="2013" name="Biodegradation">
        <title>Occurrence of 4-tert-butylphenol (4-t-BP) biodegradation in an aquatic sample caused by the presence of Spirodela polyrrhiza and isolation of a 4-t-BP-utilizing bacterium.</title>
        <authorList>
            <person name="Ogata Y."/>
            <person name="Toyama T."/>
            <person name="Yu N."/>
            <person name="Wang X."/>
            <person name="Sei K."/>
            <person name="Ike M."/>
        </authorList>
    </citation>
    <scope>NUCLEOTIDE SEQUENCE [LARGE SCALE GENOMIC DNA]</scope>
    <source>
        <strain evidence="5 6">OMI</strain>
    </source>
</reference>
<dbReference type="Proteomes" id="UP000221538">
    <property type="component" value="Unassembled WGS sequence"/>
</dbReference>
<dbReference type="PANTHER" id="PTHR43132">
    <property type="entry name" value="ARSENICAL RESISTANCE OPERON REPRESSOR ARSR-RELATED"/>
    <property type="match status" value="1"/>
</dbReference>
<dbReference type="Gene3D" id="1.10.10.10">
    <property type="entry name" value="Winged helix-like DNA-binding domain superfamily/Winged helix DNA-binding domain"/>
    <property type="match status" value="1"/>
</dbReference>
<evidence type="ECO:0000256" key="3">
    <source>
        <dbReference type="ARBA" id="ARBA00023163"/>
    </source>
</evidence>
<dbReference type="CDD" id="cd00090">
    <property type="entry name" value="HTH_ARSR"/>
    <property type="match status" value="1"/>
</dbReference>
<sequence>MADPIDRATATEIVERLRVFAQPQRLAILTALLQGEQSVAAIDAATGIGQPALSQQLGELRRAELVAQRRDAKSVVYRLIDERTAAVVRIVVAAFGSNDPLEPGIRREDAPARRAHVGSAAMFAVVDRS</sequence>
<feature type="domain" description="HTH arsR-type" evidence="4">
    <location>
        <begin position="5"/>
        <end position="99"/>
    </location>
</feature>
<dbReference type="InterPro" id="IPR036388">
    <property type="entry name" value="WH-like_DNA-bd_sf"/>
</dbReference>
<evidence type="ECO:0000313" key="5">
    <source>
        <dbReference type="EMBL" id="GAY24009.1"/>
    </source>
</evidence>
<dbReference type="Pfam" id="PF01022">
    <property type="entry name" value="HTH_5"/>
    <property type="match status" value="1"/>
</dbReference>
<dbReference type="AlphaFoldDB" id="A0A292ZM99"/>
<dbReference type="InterPro" id="IPR036390">
    <property type="entry name" value="WH_DNA-bd_sf"/>
</dbReference>
<dbReference type="SMART" id="SM00418">
    <property type="entry name" value="HTH_ARSR"/>
    <property type="match status" value="1"/>
</dbReference>
<dbReference type="GO" id="GO:0003700">
    <property type="term" value="F:DNA-binding transcription factor activity"/>
    <property type="evidence" value="ECO:0007669"/>
    <property type="project" value="InterPro"/>
</dbReference>
<keyword evidence="3" id="KW-0804">Transcription</keyword>
<evidence type="ECO:0000256" key="2">
    <source>
        <dbReference type="ARBA" id="ARBA00023125"/>
    </source>
</evidence>
<dbReference type="PANTHER" id="PTHR43132:SF8">
    <property type="entry name" value="HTH-TYPE TRANSCRIPTIONAL REGULATOR KMTR"/>
    <property type="match status" value="1"/>
</dbReference>
<dbReference type="InterPro" id="IPR001845">
    <property type="entry name" value="HTH_ArsR_DNA-bd_dom"/>
</dbReference>
<accession>A0A292ZM99</accession>
<reference evidence="5 6" key="2">
    <citation type="journal article" date="2013" name="Environ. Sci. Technol.">
        <title>The 4-tert-butylphenol-utilizing bacterium Sphingobium fuliginis OMI can degrade bisphenols via phenolic ring hydroxylation and meta-cleavage pathway.</title>
        <authorList>
            <person name="Ogata Y."/>
            <person name="Goda S."/>
            <person name="Toyama T."/>
            <person name="Sei K."/>
            <person name="Ike M."/>
        </authorList>
    </citation>
    <scope>NUCLEOTIDE SEQUENCE [LARGE SCALE GENOMIC DNA]</scope>
    <source>
        <strain evidence="5 6">OMI</strain>
    </source>
</reference>
<dbReference type="GO" id="GO:0003677">
    <property type="term" value="F:DNA binding"/>
    <property type="evidence" value="ECO:0007669"/>
    <property type="project" value="UniProtKB-KW"/>
</dbReference>
<dbReference type="InterPro" id="IPR051011">
    <property type="entry name" value="Metal_resp_trans_reg"/>
</dbReference>
<dbReference type="InterPro" id="IPR011991">
    <property type="entry name" value="ArsR-like_HTH"/>
</dbReference>
<evidence type="ECO:0000259" key="4">
    <source>
        <dbReference type="PROSITE" id="PS50987"/>
    </source>
</evidence>
<dbReference type="SUPFAM" id="SSF46785">
    <property type="entry name" value="Winged helix' DNA-binding domain"/>
    <property type="match status" value="1"/>
</dbReference>
<dbReference type="EMBL" id="BEWI01000032">
    <property type="protein sequence ID" value="GAY24009.1"/>
    <property type="molecule type" value="Genomic_DNA"/>
</dbReference>